<evidence type="ECO:0000256" key="5">
    <source>
        <dbReference type="ARBA" id="ARBA00022692"/>
    </source>
</evidence>
<feature type="transmembrane region" description="Helical" evidence="8">
    <location>
        <begin position="559"/>
        <end position="579"/>
    </location>
</feature>
<dbReference type="OrthoDB" id="3639251at2759"/>
<comment type="subcellular location">
    <subcellularLocation>
        <location evidence="1">Membrane</location>
        <topology evidence="1">Multi-pass membrane protein</topology>
    </subcellularLocation>
</comment>
<dbReference type="STRING" id="3827.A0A3Q7Y165"/>
<reference evidence="10" key="1">
    <citation type="journal article" date="2013" name="Nat. Biotechnol.">
        <title>Draft genome sequence of chickpea (Cicer arietinum) provides a resource for trait improvement.</title>
        <authorList>
            <person name="Varshney R.K."/>
            <person name="Song C."/>
            <person name="Saxena R.K."/>
            <person name="Azam S."/>
            <person name="Yu S."/>
            <person name="Sharpe A.G."/>
            <person name="Cannon S."/>
            <person name="Baek J."/>
            <person name="Rosen B.D."/>
            <person name="Tar'an B."/>
            <person name="Millan T."/>
            <person name="Zhang X."/>
            <person name="Ramsay L.D."/>
            <person name="Iwata A."/>
            <person name="Wang Y."/>
            <person name="Nelson W."/>
            <person name="Farmer A.D."/>
            <person name="Gaur P.M."/>
            <person name="Soderlund C."/>
            <person name="Penmetsa R.V."/>
            <person name="Xu C."/>
            <person name="Bharti A.K."/>
            <person name="He W."/>
            <person name="Winter P."/>
            <person name="Zhao S."/>
            <person name="Hane J.K."/>
            <person name="Carrasquilla-Garcia N."/>
            <person name="Condie J.A."/>
            <person name="Upadhyaya H.D."/>
            <person name="Luo M.C."/>
            <person name="Thudi M."/>
            <person name="Gowda C.L."/>
            <person name="Singh N.P."/>
            <person name="Lichtenzveig J."/>
            <person name="Gali K.K."/>
            <person name="Rubio J."/>
            <person name="Nadarajan N."/>
            <person name="Dolezel J."/>
            <person name="Bansal K.C."/>
            <person name="Xu X."/>
            <person name="Edwards D."/>
            <person name="Zhang G."/>
            <person name="Kahl G."/>
            <person name="Gil J."/>
            <person name="Singh K.B."/>
            <person name="Datta S.K."/>
            <person name="Jackson S.A."/>
            <person name="Wang J."/>
            <person name="Cook D.R."/>
        </authorList>
    </citation>
    <scope>NUCLEOTIDE SEQUENCE [LARGE SCALE GENOMIC DNA]</scope>
    <source>
        <strain evidence="10">cv. CDC Frontier</strain>
    </source>
</reference>
<feature type="transmembrane region" description="Helical" evidence="8">
    <location>
        <begin position="696"/>
        <end position="713"/>
    </location>
</feature>
<dbReference type="FunFam" id="1.20.1250.20:FF:000028">
    <property type="entry name" value="Sugar phosphate exchanger 3 isoform 1"/>
    <property type="match status" value="1"/>
</dbReference>
<dbReference type="PaxDb" id="3827-XP_004506384.1"/>
<gene>
    <name evidence="11" type="primary">LOC101514712</name>
</gene>
<dbReference type="RefSeq" id="XP_027191091.1">
    <property type="nucleotide sequence ID" value="XM_027335290.1"/>
</dbReference>
<dbReference type="PANTHER" id="PTHR43184:SF15">
    <property type="entry name" value="GLYCEROL-3-PHOSPHATE TRANSPORTER 1-RELATED"/>
    <property type="match status" value="1"/>
</dbReference>
<evidence type="ECO:0000256" key="1">
    <source>
        <dbReference type="ARBA" id="ARBA00004141"/>
    </source>
</evidence>
<accession>A0A3Q7Y165</accession>
<dbReference type="GO" id="GO:0055062">
    <property type="term" value="P:phosphate ion homeostasis"/>
    <property type="evidence" value="ECO:0007669"/>
    <property type="project" value="UniProtKB-ARBA"/>
</dbReference>
<evidence type="ECO:0000256" key="6">
    <source>
        <dbReference type="ARBA" id="ARBA00022989"/>
    </source>
</evidence>
<comment type="similarity">
    <text evidence="2">Belongs to the major facilitator superfamily. Organophosphate:Pi antiporter (OPA) (TC 2.A.1.4) family.</text>
</comment>
<dbReference type="KEGG" id="cam:101514712"/>
<feature type="domain" description="Major facilitator superfamily (MFS) profile" evidence="9">
    <location>
        <begin position="373"/>
        <end position="820"/>
    </location>
</feature>
<dbReference type="InterPro" id="IPR044740">
    <property type="entry name" value="SLC37A1_2"/>
</dbReference>
<keyword evidence="5 8" id="KW-0812">Transmembrane</keyword>
<dbReference type="Gene3D" id="1.20.1250.20">
    <property type="entry name" value="MFS general substrate transporter like domains"/>
    <property type="match status" value="2"/>
</dbReference>
<reference evidence="11" key="2">
    <citation type="submission" date="2025-08" db="UniProtKB">
        <authorList>
            <consortium name="RefSeq"/>
        </authorList>
    </citation>
    <scope>IDENTIFICATION</scope>
    <source>
        <tissue evidence="11">Etiolated seedlings</tissue>
    </source>
</reference>
<evidence type="ECO:0000256" key="4">
    <source>
        <dbReference type="ARBA" id="ARBA00022597"/>
    </source>
</evidence>
<feature type="transmembrane region" description="Helical" evidence="8">
    <location>
        <begin position="436"/>
        <end position="454"/>
    </location>
</feature>
<dbReference type="FunFam" id="1.20.1250.20:FF:000050">
    <property type="entry name" value="glucose-6-phosphate exchanger SLC37A2 isoform X1"/>
    <property type="match status" value="1"/>
</dbReference>
<dbReference type="InterPro" id="IPR011701">
    <property type="entry name" value="MFS"/>
</dbReference>
<dbReference type="AlphaFoldDB" id="A0A3Q7Y165"/>
<dbReference type="InterPro" id="IPR020846">
    <property type="entry name" value="MFS_dom"/>
</dbReference>
<evidence type="ECO:0000256" key="2">
    <source>
        <dbReference type="ARBA" id="ARBA00009598"/>
    </source>
</evidence>
<keyword evidence="10" id="KW-1185">Reference proteome</keyword>
<evidence type="ECO:0000256" key="3">
    <source>
        <dbReference type="ARBA" id="ARBA00022448"/>
    </source>
</evidence>
<feature type="transmembrane region" description="Helical" evidence="8">
    <location>
        <begin position="627"/>
        <end position="648"/>
    </location>
</feature>
<name>A0A3Q7Y165_CICAR</name>
<evidence type="ECO:0000259" key="9">
    <source>
        <dbReference type="PROSITE" id="PS50850"/>
    </source>
</evidence>
<feature type="transmembrane region" description="Helical" evidence="8">
    <location>
        <begin position="762"/>
        <end position="784"/>
    </location>
</feature>
<dbReference type="GeneID" id="101514712"/>
<dbReference type="Proteomes" id="UP000087171">
    <property type="component" value="Chromosome Ca6"/>
</dbReference>
<feature type="transmembrane region" description="Helical" evidence="8">
    <location>
        <begin position="796"/>
        <end position="816"/>
    </location>
</feature>
<dbReference type="CDD" id="cd17344">
    <property type="entry name" value="MFS_SLC37A1_2"/>
    <property type="match status" value="1"/>
</dbReference>
<dbReference type="PROSITE" id="PS50850">
    <property type="entry name" value="MFS"/>
    <property type="match status" value="1"/>
</dbReference>
<feature type="transmembrane region" description="Helical" evidence="8">
    <location>
        <begin position="466"/>
        <end position="487"/>
    </location>
</feature>
<dbReference type="PANTHER" id="PTHR43184">
    <property type="entry name" value="MAJOR FACILITATOR SUPERFAMILY TRANSPORTER 16, ISOFORM B"/>
    <property type="match status" value="1"/>
</dbReference>
<dbReference type="InterPro" id="IPR036259">
    <property type="entry name" value="MFS_trans_sf"/>
</dbReference>
<sequence>MVHLILGLDDVGVISRMNSVRTWDFMDFLDSKVISNFKSSSVNFFILHTRSASKLEITVLIASTFLGECFYDVGLLVGHSRCIVSLWQATSGSMSGISTSVHANMLTDSFRQVTIWPLGSLGTSILILMALPKMSHIKVMVNSPTGVGLFIDFPKAVGLLSTSNSSSGASSNFISFGSSSFLDMFDLSASFASGDMCDFFPSLSYFDTPDFSDISGSSDNSGSDHLAFQLSSKSHLASKICNKNNFILWDPNLVGSWFVSSVRRRLAVASVQNALSVQIGSGFSAKCTSDALQAHNIFCLEFSACFSSFDSEVGFNAFIKVVAMLHSFQLHLTQVAAEALAERGSSKLLGIRFLQYLKGSPVSFKTHQAIVLIVTFLAYASYHATRKTTSIVKSVLDPQSSSTTGLSFFPYRKSKQLSWSLGDGWAPFNGSDGTSLLGELDVAFLAVYAFGMYFSGHFGDRCNLRIFLTIGMLGTGLFTSLFGVGYWGNIHNFYYYLVVQMIAGLFQSTGWPSVVAVLGNWFGKRKRGLIMGIWNAHTSVGNIAGSLIASAMLGNGWGWSFVVPGLIMSFLGFVVLLILPVSPESVGVVEDEDNCPKKSVDDVTEPLLKEEKEKAVGFVEAWKIPGVAPFAFCLFFAKLVAYTFLYWLPFYVSHTAIDGKYLSSETSGSLSTLFDVGGVLGGILAGHISDRLDARAITAASFMYCAIPALYFYRSYGHISLVVNGSLMFITGMFVNGPYALITTAVSADLGTHKSLRGNSRALATVTAIIDGTGSIGAAIGPLLTGYISARSWSAVFTMLMASALIAGLFLTRLVVSEVATKIEESRSNRAPECSLDV</sequence>
<dbReference type="SUPFAM" id="SSF103473">
    <property type="entry name" value="MFS general substrate transporter"/>
    <property type="match status" value="1"/>
</dbReference>
<dbReference type="Pfam" id="PF07690">
    <property type="entry name" value="MFS_1"/>
    <property type="match status" value="1"/>
</dbReference>
<evidence type="ECO:0000256" key="8">
    <source>
        <dbReference type="SAM" id="Phobius"/>
    </source>
</evidence>
<dbReference type="GO" id="GO:0061513">
    <property type="term" value="F:glucose 6-phosphate:phosphate antiporter activity"/>
    <property type="evidence" value="ECO:0007669"/>
    <property type="project" value="InterPro"/>
</dbReference>
<feature type="transmembrane region" description="Helical" evidence="8">
    <location>
        <begin position="668"/>
        <end position="689"/>
    </location>
</feature>
<protein>
    <submittedName>
        <fullName evidence="11">Glycerol-3-phosphate transporter 1</fullName>
    </submittedName>
</protein>
<feature type="transmembrane region" description="Helical" evidence="8">
    <location>
        <begin position="719"/>
        <end position="741"/>
    </location>
</feature>
<evidence type="ECO:0000313" key="11">
    <source>
        <dbReference type="RefSeq" id="XP_027191091.1"/>
    </source>
</evidence>
<dbReference type="GO" id="GO:0016020">
    <property type="term" value="C:membrane"/>
    <property type="evidence" value="ECO:0007669"/>
    <property type="project" value="UniProtKB-SubCell"/>
</dbReference>
<keyword evidence="3" id="KW-0813">Transport</keyword>
<proteinExistence type="inferred from homology"/>
<organism evidence="10 11">
    <name type="scientific">Cicer arietinum</name>
    <name type="common">Chickpea</name>
    <name type="synonym">Garbanzo</name>
    <dbReference type="NCBI Taxonomy" id="3827"/>
    <lineage>
        <taxon>Eukaryota</taxon>
        <taxon>Viridiplantae</taxon>
        <taxon>Streptophyta</taxon>
        <taxon>Embryophyta</taxon>
        <taxon>Tracheophyta</taxon>
        <taxon>Spermatophyta</taxon>
        <taxon>Magnoliopsida</taxon>
        <taxon>eudicotyledons</taxon>
        <taxon>Gunneridae</taxon>
        <taxon>Pentapetalae</taxon>
        <taxon>rosids</taxon>
        <taxon>fabids</taxon>
        <taxon>Fabales</taxon>
        <taxon>Fabaceae</taxon>
        <taxon>Papilionoideae</taxon>
        <taxon>50 kb inversion clade</taxon>
        <taxon>NPAAA clade</taxon>
        <taxon>Hologalegina</taxon>
        <taxon>IRL clade</taxon>
        <taxon>Cicereae</taxon>
        <taxon>Cicer</taxon>
    </lineage>
</organism>
<feature type="transmembrane region" description="Helical" evidence="8">
    <location>
        <begin position="493"/>
        <end position="522"/>
    </location>
</feature>
<feature type="transmembrane region" description="Helical" evidence="8">
    <location>
        <begin position="534"/>
        <end position="553"/>
    </location>
</feature>
<keyword evidence="6 8" id="KW-1133">Transmembrane helix</keyword>
<keyword evidence="7 8" id="KW-0472">Membrane</keyword>
<evidence type="ECO:0000313" key="10">
    <source>
        <dbReference type="Proteomes" id="UP000087171"/>
    </source>
</evidence>
<evidence type="ECO:0000256" key="7">
    <source>
        <dbReference type="ARBA" id="ARBA00023136"/>
    </source>
</evidence>
<keyword evidence="4" id="KW-0762">Sugar transport</keyword>